<dbReference type="InterPro" id="IPR008914">
    <property type="entry name" value="PEBP"/>
</dbReference>
<dbReference type="Gene3D" id="3.90.280.10">
    <property type="entry name" value="PEBP-like"/>
    <property type="match status" value="1"/>
</dbReference>
<dbReference type="InterPro" id="IPR049556">
    <property type="entry name" value="PhiB"/>
</dbReference>
<dbReference type="InterPro" id="IPR036610">
    <property type="entry name" value="PEBP-like_sf"/>
</dbReference>
<comment type="caution">
    <text evidence="1">The sequence shown here is derived from an EMBL/GenBank/DDBJ whole genome shotgun (WGS) entry which is preliminary data.</text>
</comment>
<gene>
    <name evidence="1" type="ORF">E8E12_004268</name>
</gene>
<dbReference type="PANTHER" id="PTHR30289">
    <property type="entry name" value="UNCHARACTERIZED PROTEIN YBCL-RELATED"/>
    <property type="match status" value="1"/>
</dbReference>
<dbReference type="Pfam" id="PF01161">
    <property type="entry name" value="PBP"/>
    <property type="match status" value="1"/>
</dbReference>
<evidence type="ECO:0000313" key="1">
    <source>
        <dbReference type="EMBL" id="KAF3040066.1"/>
    </source>
</evidence>
<dbReference type="Proteomes" id="UP000758155">
    <property type="component" value="Unassembled WGS sequence"/>
</dbReference>
<dbReference type="AlphaFoldDB" id="A0A9P5C230"/>
<evidence type="ECO:0008006" key="3">
    <source>
        <dbReference type="Google" id="ProtNLM"/>
    </source>
</evidence>
<dbReference type="OrthoDB" id="10251855at2759"/>
<name>A0A9P5C230_9PLEO</name>
<organism evidence="1 2">
    <name type="scientific">Didymella heteroderae</name>
    <dbReference type="NCBI Taxonomy" id="1769908"/>
    <lineage>
        <taxon>Eukaryota</taxon>
        <taxon>Fungi</taxon>
        <taxon>Dikarya</taxon>
        <taxon>Ascomycota</taxon>
        <taxon>Pezizomycotina</taxon>
        <taxon>Dothideomycetes</taxon>
        <taxon>Pleosporomycetidae</taxon>
        <taxon>Pleosporales</taxon>
        <taxon>Pleosporineae</taxon>
        <taxon>Didymellaceae</taxon>
        <taxon>Didymella</taxon>
    </lineage>
</organism>
<proteinExistence type="predicted"/>
<keyword evidence="2" id="KW-1185">Reference proteome</keyword>
<evidence type="ECO:0000313" key="2">
    <source>
        <dbReference type="Proteomes" id="UP000758155"/>
    </source>
</evidence>
<dbReference type="CDD" id="cd00457">
    <property type="entry name" value="PEBP"/>
    <property type="match status" value="1"/>
</dbReference>
<reference evidence="1" key="1">
    <citation type="submission" date="2019-04" db="EMBL/GenBank/DDBJ databases">
        <title>Sequencing of skin fungus with MAO and IRED activity.</title>
        <authorList>
            <person name="Marsaioli A.J."/>
            <person name="Bonatto J.M.C."/>
            <person name="Reis Junior O."/>
        </authorList>
    </citation>
    <scope>NUCLEOTIDE SEQUENCE</scope>
    <source>
        <strain evidence="1">28M1</strain>
    </source>
</reference>
<dbReference type="PANTHER" id="PTHR30289:SF1">
    <property type="entry name" value="PEBP (PHOSPHATIDYLETHANOLAMINE-BINDING PROTEIN) FAMILY PROTEIN"/>
    <property type="match status" value="1"/>
</dbReference>
<protein>
    <recommendedName>
        <fullName evidence="3">PEBP-like protein</fullName>
    </recommendedName>
</protein>
<dbReference type="SUPFAM" id="SSF49777">
    <property type="entry name" value="PEBP-like"/>
    <property type="match status" value="1"/>
</dbReference>
<accession>A0A9P5C230</accession>
<sequence>MSIVLQCIEYLLGRLLYRRRAYDFDLFHNCAAFSEHPRPSIPITSPDCGSTGARLAHEYSKFGSGRFPQLEWKASDIPPSTKELLLLCEDPDAPLGHSNVHGIYASIPPQVTSFGPKDIELVDKVDGVSKIASSYRVGKNRRDVVYVAPRPPLGHGPHRYLFELVALSEKLDPSKISAVPEKREIEKAIEQKVVGWGLWESTYENVWSWKRAKTE</sequence>
<dbReference type="EMBL" id="SWKV01000027">
    <property type="protein sequence ID" value="KAF3040066.1"/>
    <property type="molecule type" value="Genomic_DNA"/>
</dbReference>